<dbReference type="Pfam" id="PF07494">
    <property type="entry name" value="Reg_prop"/>
    <property type="match status" value="3"/>
</dbReference>
<dbReference type="Gene3D" id="3.40.50.2300">
    <property type="match status" value="1"/>
</dbReference>
<evidence type="ECO:0000259" key="9">
    <source>
        <dbReference type="PROSITE" id="PS50109"/>
    </source>
</evidence>
<keyword evidence="8" id="KW-0732">Signal</keyword>
<feature type="domain" description="Histidine kinase" evidence="9">
    <location>
        <begin position="866"/>
        <end position="1084"/>
    </location>
</feature>
<evidence type="ECO:0000256" key="3">
    <source>
        <dbReference type="ARBA" id="ARBA00022553"/>
    </source>
</evidence>
<evidence type="ECO:0000256" key="2">
    <source>
        <dbReference type="ARBA" id="ARBA00012438"/>
    </source>
</evidence>
<dbReference type="PROSITE" id="PS50110">
    <property type="entry name" value="RESPONSE_REGULATORY"/>
    <property type="match status" value="1"/>
</dbReference>
<dbReference type="Gene3D" id="3.30.565.10">
    <property type="entry name" value="Histidine kinase-like ATPase, C-terminal domain"/>
    <property type="match status" value="1"/>
</dbReference>
<dbReference type="SUPFAM" id="SSF52172">
    <property type="entry name" value="CheY-like"/>
    <property type="match status" value="1"/>
</dbReference>
<evidence type="ECO:0000256" key="6">
    <source>
        <dbReference type="PROSITE-ProRule" id="PRU00169"/>
    </source>
</evidence>
<dbReference type="Gene3D" id="2.130.10.10">
    <property type="entry name" value="YVTN repeat-like/Quinoprotein amine dehydrogenase"/>
    <property type="match status" value="2"/>
</dbReference>
<dbReference type="InterPro" id="IPR011110">
    <property type="entry name" value="Reg_prop"/>
</dbReference>
<dbReference type="SMART" id="SM00387">
    <property type="entry name" value="HATPase_c"/>
    <property type="match status" value="1"/>
</dbReference>
<dbReference type="GO" id="GO:0000155">
    <property type="term" value="F:phosphorelay sensor kinase activity"/>
    <property type="evidence" value="ECO:0007669"/>
    <property type="project" value="InterPro"/>
</dbReference>
<evidence type="ECO:0000256" key="4">
    <source>
        <dbReference type="ARBA" id="ARBA00022679"/>
    </source>
</evidence>
<dbReference type="PANTHER" id="PTHR43547:SF2">
    <property type="entry name" value="HYBRID SIGNAL TRANSDUCTION HISTIDINE KINASE C"/>
    <property type="match status" value="1"/>
</dbReference>
<dbReference type="SUPFAM" id="SSF55874">
    <property type="entry name" value="ATPase domain of HSP90 chaperone/DNA topoisomerase II/histidine kinase"/>
    <property type="match status" value="1"/>
</dbReference>
<feature type="modified residue" description="4-aspartylphosphate" evidence="6">
    <location>
        <position position="1160"/>
    </location>
</feature>
<dbReference type="CDD" id="cd00082">
    <property type="entry name" value="HisKA"/>
    <property type="match status" value="1"/>
</dbReference>
<evidence type="ECO:0000256" key="1">
    <source>
        <dbReference type="ARBA" id="ARBA00000085"/>
    </source>
</evidence>
<dbReference type="InterPro" id="IPR004358">
    <property type="entry name" value="Sig_transdc_His_kin-like_C"/>
</dbReference>
<dbReference type="InterPro" id="IPR036097">
    <property type="entry name" value="HisK_dim/P_sf"/>
</dbReference>
<evidence type="ECO:0000313" key="12">
    <source>
        <dbReference type="Proteomes" id="UP000617628"/>
    </source>
</evidence>
<evidence type="ECO:0000256" key="7">
    <source>
        <dbReference type="SAM" id="Phobius"/>
    </source>
</evidence>
<dbReference type="InterPro" id="IPR011006">
    <property type="entry name" value="CheY-like_superfamily"/>
</dbReference>
<name>A0A934RVS3_9BACT</name>
<sequence length="1226" mass="139683">MIKYPRVLIVVLLSFWGSSLMAQLTFNHLETDIGIALIRDMHRDRDGNLWIATRGGGAMKFDGYAIKQYQNEEENPGSLSDNFVTEIHRDLEGNIWIGTRRGVNRYDEETDSFEHYYVGSKEGSSTSGEFIVRISENKSEGLLVLTHRQLSYYDSNTDTFRSISPEVNENESVFFTDFQYRDTSRLWLLTSQNDIWEVDLRTDSVKKTPLFDHQTSSEKIFFKDSFGTLWIASQRYGLYEFFPDSLSVRSFPTAQDGTGPNGTNIADLLEYPRGTLMVAVDQGGLNLMDLETRRFSYQSKALKTGRGLSSDGVLSLYADEEGILWLGTSRSGVDFFNPKMSRFRTYRSDPYLPMNSLADNVVGCVYEGLSGRIFIGTDGGGVSVYDPRKDTFQNIKVDPEDRNYLPTKTIRKIDQKTDGSIWVATWDKGICALIEEEGEFLVDTAQTEKLSRFQNTTIWDMEIDEKDRIWIAATSNHVYLVDRNLDQVRSFSEPRKQQLPHSPIVYELSGEIFMTGLYGLYKYNEEIEDFELFIELERPSTVVQDPNSKGYFVGSFFHGVGKYNEDGELLKEYKTEAGLPDNLVRSIQVTDDDELWVGTEEGLCRIMLGSGISFTYYEKDGLQGNQYFIDASCKARDGTLYFGGTNGLSAFDPKDLVPNPVLPNVRIDRISLSGQELRHVGENRLISKHPQALDQLNLDWEQNFLSFGFTGISMTYPFQNKYAYMLEGFDDVWNYTDAYQRNATYTNLDPGTYIFRVKASNNDEVWNEKEARIRIEITPPFWMRVWFYVLVVGLLLVCIYGVFRYRERRLRRDREKLSVLVTEKTAELQAYQDHLEDLVENRTSELSTAKDRAEESDRLKSQFLANLSHEIRTPLNAVIGFSSLLQEKDLDESSRDGYIEVIGENSFQLLHLIEDILDFSILSANQMKISSSGFSLNEFCDQLYRTHRLKFEAKSIAFDYRNSLKSENVTIVSDRTRIKQVVDNLLSNACKFTDHGKVELSIGRKEDMLVFSVKDSGHGIPADEVDIIFERFVKLKEDESAARRGVGLGLAISKQLAELMGGFLEVESEYGVGSVFSFSTPLEYDRPVGTFMPEPVDIFSSRQADLAGTDILVIEDERNNYLYIEAALKRIGIRTTWASSGEKGIEILGSENSFGLVLLDIKMPGMDGFQALEIIRKQNPEINVVAQTAYAREDDKRRIRNAGFDGYLSKPIDQKKLVAMIQASMG</sequence>
<accession>A0A934RVS3</accession>
<evidence type="ECO:0000256" key="8">
    <source>
        <dbReference type="SAM" id="SignalP"/>
    </source>
</evidence>
<dbReference type="SUPFAM" id="SSF47384">
    <property type="entry name" value="Homodimeric domain of signal transducing histidine kinase"/>
    <property type="match status" value="1"/>
</dbReference>
<dbReference type="SMART" id="SM00448">
    <property type="entry name" value="REC"/>
    <property type="match status" value="1"/>
</dbReference>
<organism evidence="11 12">
    <name type="scientific">Pelagicoccus mobilis</name>
    <dbReference type="NCBI Taxonomy" id="415221"/>
    <lineage>
        <taxon>Bacteria</taxon>
        <taxon>Pseudomonadati</taxon>
        <taxon>Verrucomicrobiota</taxon>
        <taxon>Opitutia</taxon>
        <taxon>Puniceicoccales</taxon>
        <taxon>Pelagicoccaceae</taxon>
        <taxon>Pelagicoccus</taxon>
    </lineage>
</organism>
<dbReference type="CDD" id="cd17546">
    <property type="entry name" value="REC_hyHK_CKI1_RcsC-like"/>
    <property type="match status" value="1"/>
</dbReference>
<dbReference type="PROSITE" id="PS50109">
    <property type="entry name" value="HIS_KIN"/>
    <property type="match status" value="1"/>
</dbReference>
<dbReference type="InterPro" id="IPR005467">
    <property type="entry name" value="His_kinase_dom"/>
</dbReference>
<dbReference type="CDD" id="cd16922">
    <property type="entry name" value="HATPase_EvgS-ArcB-TorS-like"/>
    <property type="match status" value="1"/>
</dbReference>
<dbReference type="Pfam" id="PF00072">
    <property type="entry name" value="Response_reg"/>
    <property type="match status" value="1"/>
</dbReference>
<keyword evidence="4" id="KW-0808">Transferase</keyword>
<dbReference type="EMBL" id="JAENIL010000006">
    <property type="protein sequence ID" value="MBK1876059.1"/>
    <property type="molecule type" value="Genomic_DNA"/>
</dbReference>
<dbReference type="Pfam" id="PF00512">
    <property type="entry name" value="HisKA"/>
    <property type="match status" value="1"/>
</dbReference>
<dbReference type="Pfam" id="PF02518">
    <property type="entry name" value="HATPase_c"/>
    <property type="match status" value="1"/>
</dbReference>
<dbReference type="SMART" id="SM00388">
    <property type="entry name" value="HisKA"/>
    <property type="match status" value="1"/>
</dbReference>
<dbReference type="InterPro" id="IPR001789">
    <property type="entry name" value="Sig_transdc_resp-reg_receiver"/>
</dbReference>
<dbReference type="PRINTS" id="PR00344">
    <property type="entry name" value="BCTRLSENSOR"/>
</dbReference>
<dbReference type="InterPro" id="IPR003661">
    <property type="entry name" value="HisK_dim/P_dom"/>
</dbReference>
<evidence type="ECO:0000259" key="10">
    <source>
        <dbReference type="PROSITE" id="PS50110"/>
    </source>
</evidence>
<gene>
    <name evidence="11" type="ORF">JIN87_04210</name>
</gene>
<dbReference type="SUPFAM" id="SSF101898">
    <property type="entry name" value="NHL repeat"/>
    <property type="match status" value="2"/>
</dbReference>
<dbReference type="Proteomes" id="UP000617628">
    <property type="component" value="Unassembled WGS sequence"/>
</dbReference>
<dbReference type="AlphaFoldDB" id="A0A934RVS3"/>
<proteinExistence type="predicted"/>
<dbReference type="EC" id="2.7.13.3" evidence="2"/>
<reference evidence="11" key="1">
    <citation type="submission" date="2021-01" db="EMBL/GenBank/DDBJ databases">
        <title>Modified the classification status of verrucomicrobia.</title>
        <authorList>
            <person name="Feng X."/>
        </authorList>
    </citation>
    <scope>NUCLEOTIDE SEQUENCE</scope>
    <source>
        <strain evidence="11">KCTC 13126</strain>
    </source>
</reference>
<keyword evidence="3 6" id="KW-0597">Phosphoprotein</keyword>
<dbReference type="Gene3D" id="1.10.287.130">
    <property type="match status" value="1"/>
</dbReference>
<feature type="domain" description="Response regulatory" evidence="10">
    <location>
        <begin position="1110"/>
        <end position="1225"/>
    </location>
</feature>
<dbReference type="InterPro" id="IPR036890">
    <property type="entry name" value="HATPase_C_sf"/>
</dbReference>
<dbReference type="FunFam" id="2.60.40.10:FF:000791">
    <property type="entry name" value="Two-component system sensor histidine kinase/response regulator"/>
    <property type="match status" value="1"/>
</dbReference>
<protein>
    <recommendedName>
        <fullName evidence="2">histidine kinase</fullName>
        <ecNumber evidence="2">2.7.13.3</ecNumber>
    </recommendedName>
</protein>
<keyword evidence="12" id="KW-1185">Reference proteome</keyword>
<feature type="signal peptide" evidence="8">
    <location>
        <begin position="1"/>
        <end position="22"/>
    </location>
</feature>
<dbReference type="RefSeq" id="WP_200354276.1">
    <property type="nucleotide sequence ID" value="NZ_JAENIL010000006.1"/>
</dbReference>
<dbReference type="InterPro" id="IPR013783">
    <property type="entry name" value="Ig-like_fold"/>
</dbReference>
<dbReference type="FunFam" id="3.30.565.10:FF:000006">
    <property type="entry name" value="Sensor histidine kinase WalK"/>
    <property type="match status" value="1"/>
</dbReference>
<comment type="caution">
    <text evidence="11">The sequence shown here is derived from an EMBL/GenBank/DDBJ whole genome shotgun (WGS) entry which is preliminary data.</text>
</comment>
<dbReference type="Gene3D" id="2.60.40.10">
    <property type="entry name" value="Immunoglobulins"/>
    <property type="match status" value="1"/>
</dbReference>
<dbReference type="InterPro" id="IPR011123">
    <property type="entry name" value="Y_Y_Y"/>
</dbReference>
<keyword evidence="7" id="KW-0472">Membrane</keyword>
<dbReference type="SUPFAM" id="SSF63829">
    <property type="entry name" value="Calcium-dependent phosphotriesterase"/>
    <property type="match status" value="1"/>
</dbReference>
<keyword evidence="5" id="KW-0418">Kinase</keyword>
<dbReference type="PANTHER" id="PTHR43547">
    <property type="entry name" value="TWO-COMPONENT HISTIDINE KINASE"/>
    <property type="match status" value="1"/>
</dbReference>
<keyword evidence="7" id="KW-0812">Transmembrane</keyword>
<comment type="catalytic activity">
    <reaction evidence="1">
        <text>ATP + protein L-histidine = ADP + protein N-phospho-L-histidine.</text>
        <dbReference type="EC" id="2.7.13.3"/>
    </reaction>
</comment>
<feature type="chain" id="PRO_5038033855" description="histidine kinase" evidence="8">
    <location>
        <begin position="23"/>
        <end position="1226"/>
    </location>
</feature>
<dbReference type="InterPro" id="IPR003594">
    <property type="entry name" value="HATPase_dom"/>
</dbReference>
<evidence type="ECO:0000313" key="11">
    <source>
        <dbReference type="EMBL" id="MBK1876059.1"/>
    </source>
</evidence>
<keyword evidence="7" id="KW-1133">Transmembrane helix</keyword>
<dbReference type="Pfam" id="PF07495">
    <property type="entry name" value="Y_Y_Y"/>
    <property type="match status" value="1"/>
</dbReference>
<dbReference type="InterPro" id="IPR015943">
    <property type="entry name" value="WD40/YVTN_repeat-like_dom_sf"/>
</dbReference>
<evidence type="ECO:0000256" key="5">
    <source>
        <dbReference type="ARBA" id="ARBA00022777"/>
    </source>
</evidence>
<feature type="transmembrane region" description="Helical" evidence="7">
    <location>
        <begin position="781"/>
        <end position="803"/>
    </location>
</feature>